<dbReference type="RefSeq" id="WP_068741810.1">
    <property type="nucleotide sequence ID" value="NZ_LSRJ01000033.1"/>
</dbReference>
<organism evidence="1 2">
    <name type="scientific">Tsukamurella tyrosinosolvens</name>
    <dbReference type="NCBI Taxonomy" id="57704"/>
    <lineage>
        <taxon>Bacteria</taxon>
        <taxon>Bacillati</taxon>
        <taxon>Actinomycetota</taxon>
        <taxon>Actinomycetes</taxon>
        <taxon>Mycobacteriales</taxon>
        <taxon>Tsukamurellaceae</taxon>
        <taxon>Tsukamurella</taxon>
    </lineage>
</organism>
<name>A0A1H4U3N2_TSUTY</name>
<accession>A0A1H4U3N2</accession>
<keyword evidence="2" id="KW-1185">Reference proteome</keyword>
<dbReference type="Proteomes" id="UP000182241">
    <property type="component" value="Unassembled WGS sequence"/>
</dbReference>
<dbReference type="EMBL" id="FNSA01000003">
    <property type="protein sequence ID" value="SEC63345.1"/>
    <property type="molecule type" value="Genomic_DNA"/>
</dbReference>
<gene>
    <name evidence="1" type="ORF">SAMN04489793_2781</name>
</gene>
<evidence type="ECO:0000313" key="2">
    <source>
        <dbReference type="Proteomes" id="UP000182241"/>
    </source>
</evidence>
<evidence type="ECO:0000313" key="1">
    <source>
        <dbReference type="EMBL" id="SEC63345.1"/>
    </source>
</evidence>
<proteinExistence type="predicted"/>
<dbReference type="STRING" id="57704.SAMN04489793_2781"/>
<protein>
    <submittedName>
        <fullName evidence="1">Uncharacterized protein</fullName>
    </submittedName>
</protein>
<dbReference type="AlphaFoldDB" id="A0A1H4U3N2"/>
<sequence>MTGLGGAAPSTTCAVETHKGPCGGHIEWQREQGVGWFGSCYGLCGGYPVVLDETDPVKRNSERNES</sequence>
<reference evidence="2" key="1">
    <citation type="submission" date="2016-10" db="EMBL/GenBank/DDBJ databases">
        <authorList>
            <person name="Varghese N."/>
            <person name="Submissions S."/>
        </authorList>
    </citation>
    <scope>NUCLEOTIDE SEQUENCE [LARGE SCALE GENOMIC DNA]</scope>
    <source>
        <strain evidence="2">DSM 44234</strain>
    </source>
</reference>